<proteinExistence type="predicted"/>
<evidence type="ECO:0000256" key="1">
    <source>
        <dbReference type="SAM" id="Phobius"/>
    </source>
</evidence>
<feature type="transmembrane region" description="Helical" evidence="1">
    <location>
        <begin position="35"/>
        <end position="57"/>
    </location>
</feature>
<feature type="transmembrane region" description="Helical" evidence="1">
    <location>
        <begin position="91"/>
        <end position="114"/>
    </location>
</feature>
<dbReference type="EMBL" id="CP005587">
    <property type="protein sequence ID" value="AGK58355.1"/>
    <property type="molecule type" value="Genomic_DNA"/>
</dbReference>
<dbReference type="eggNOG" id="ENOG5032TGY">
    <property type="taxonomic scope" value="Bacteria"/>
</dbReference>
<dbReference type="STRING" id="670307.HYPDE_33413"/>
<organism evidence="2 3">
    <name type="scientific">Hyphomicrobium denitrificans 1NES1</name>
    <dbReference type="NCBI Taxonomy" id="670307"/>
    <lineage>
        <taxon>Bacteria</taxon>
        <taxon>Pseudomonadati</taxon>
        <taxon>Pseudomonadota</taxon>
        <taxon>Alphaproteobacteria</taxon>
        <taxon>Hyphomicrobiales</taxon>
        <taxon>Hyphomicrobiaceae</taxon>
        <taxon>Hyphomicrobium</taxon>
    </lineage>
</organism>
<dbReference type="KEGG" id="hdt:HYPDE_33413"/>
<keyword evidence="1" id="KW-0472">Membrane</keyword>
<keyword evidence="1" id="KW-0812">Transmembrane</keyword>
<accession>N0BE02</accession>
<gene>
    <name evidence="2" type="ORF">HYPDE_33413</name>
</gene>
<evidence type="ECO:0000313" key="2">
    <source>
        <dbReference type="EMBL" id="AGK58355.1"/>
    </source>
</evidence>
<dbReference type="AlphaFoldDB" id="N0BE02"/>
<keyword evidence="1" id="KW-1133">Transmembrane helix</keyword>
<feature type="transmembrane region" description="Helical" evidence="1">
    <location>
        <begin position="120"/>
        <end position="143"/>
    </location>
</feature>
<sequence length="222" mass="25650">MHSEDLIGMTKRAWLAIRRAAVIVLWVIRELLRTAWSIARGPIITALNVIAALIVLFEEWGWRPLSDFIAHLAKYAPIAAVERWVAGLPPYAALFTIALPTTLLLPLKFVAVWLLANNHFATATLLFLGAKLASTALIARIFILTKPALMRIAWFARAYDWFVPWKDALFAQIRASWVWRYGRMVKTRVKLELTRAWARMKPRIADRWRRWTGLELPRVLRE</sequence>
<keyword evidence="3" id="KW-1185">Reference proteome</keyword>
<evidence type="ECO:0000313" key="3">
    <source>
        <dbReference type="Proteomes" id="UP000005952"/>
    </source>
</evidence>
<protein>
    <recommendedName>
        <fullName evidence="4">Transmembrane protein</fullName>
    </recommendedName>
</protein>
<evidence type="ECO:0008006" key="4">
    <source>
        <dbReference type="Google" id="ProtNLM"/>
    </source>
</evidence>
<dbReference type="Proteomes" id="UP000005952">
    <property type="component" value="Chromosome"/>
</dbReference>
<name>N0BE02_9HYPH</name>
<reference evidence="2 3" key="1">
    <citation type="journal article" date="2013" name="Genome Announc.">
        <title>Genome sequences for three denitrifying bacterial strains isolated from a uranium- and nitrate-contaminated subsurface environment.</title>
        <authorList>
            <person name="Venkatramanan R."/>
            <person name="Prakash O."/>
            <person name="Woyke T."/>
            <person name="Chain P."/>
            <person name="Goodwin L.A."/>
            <person name="Watson D."/>
            <person name="Brooks S."/>
            <person name="Kostka J.E."/>
            <person name="Green S.J."/>
        </authorList>
    </citation>
    <scope>NUCLEOTIDE SEQUENCE [LARGE SCALE GENOMIC DNA]</scope>
    <source>
        <strain evidence="2 3">1NES1</strain>
    </source>
</reference>
<dbReference type="HOGENOM" id="CLU_104564_0_0_5"/>